<organism evidence="2">
    <name type="scientific">Arundo donax</name>
    <name type="common">Giant reed</name>
    <name type="synonym">Donax arundinaceus</name>
    <dbReference type="NCBI Taxonomy" id="35708"/>
    <lineage>
        <taxon>Eukaryota</taxon>
        <taxon>Viridiplantae</taxon>
        <taxon>Streptophyta</taxon>
        <taxon>Embryophyta</taxon>
        <taxon>Tracheophyta</taxon>
        <taxon>Spermatophyta</taxon>
        <taxon>Magnoliopsida</taxon>
        <taxon>Liliopsida</taxon>
        <taxon>Poales</taxon>
        <taxon>Poaceae</taxon>
        <taxon>PACMAD clade</taxon>
        <taxon>Arundinoideae</taxon>
        <taxon>Arundineae</taxon>
        <taxon>Arundo</taxon>
    </lineage>
</organism>
<dbReference type="AlphaFoldDB" id="A0A0A9AU03"/>
<dbReference type="EMBL" id="GBRH01243309">
    <property type="protein sequence ID" value="JAD54586.1"/>
    <property type="molecule type" value="Transcribed_RNA"/>
</dbReference>
<reference evidence="2" key="1">
    <citation type="submission" date="2014-09" db="EMBL/GenBank/DDBJ databases">
        <authorList>
            <person name="Magalhaes I.L.F."/>
            <person name="Oliveira U."/>
            <person name="Santos F.R."/>
            <person name="Vidigal T.H.D.A."/>
            <person name="Brescovit A.D."/>
            <person name="Santos A.J."/>
        </authorList>
    </citation>
    <scope>NUCLEOTIDE SEQUENCE</scope>
    <source>
        <tissue evidence="2">Shoot tissue taken approximately 20 cm above the soil surface</tissue>
    </source>
</reference>
<feature type="transmembrane region" description="Helical" evidence="1">
    <location>
        <begin position="6"/>
        <end position="33"/>
    </location>
</feature>
<protein>
    <submittedName>
        <fullName evidence="2">Uncharacterized protein</fullName>
    </submittedName>
</protein>
<keyword evidence="1" id="KW-0812">Transmembrane</keyword>
<reference evidence="2" key="2">
    <citation type="journal article" date="2015" name="Data Brief">
        <title>Shoot transcriptome of the giant reed, Arundo donax.</title>
        <authorList>
            <person name="Barrero R.A."/>
            <person name="Guerrero F.D."/>
            <person name="Moolhuijzen P."/>
            <person name="Goolsby J.A."/>
            <person name="Tidwell J."/>
            <person name="Bellgard S.E."/>
            <person name="Bellgard M.I."/>
        </authorList>
    </citation>
    <scope>NUCLEOTIDE SEQUENCE</scope>
    <source>
        <tissue evidence="2">Shoot tissue taken approximately 20 cm above the soil surface</tissue>
    </source>
</reference>
<accession>A0A0A9AU03</accession>
<evidence type="ECO:0000256" key="1">
    <source>
        <dbReference type="SAM" id="Phobius"/>
    </source>
</evidence>
<keyword evidence="1" id="KW-0472">Membrane</keyword>
<sequence>MGYRSAVFLMLVLLLGNILMRCMVMLSFCLIYMY</sequence>
<evidence type="ECO:0000313" key="2">
    <source>
        <dbReference type="EMBL" id="JAD54586.1"/>
    </source>
</evidence>
<keyword evidence="1" id="KW-1133">Transmembrane helix</keyword>
<proteinExistence type="predicted"/>
<name>A0A0A9AU03_ARUDO</name>